<dbReference type="OrthoDB" id="5830590at2759"/>
<organism evidence="3 4">
    <name type="scientific">Teladorsagia circumcincta</name>
    <name type="common">Brown stomach worm</name>
    <name type="synonym">Ostertagia circumcincta</name>
    <dbReference type="NCBI Taxonomy" id="45464"/>
    <lineage>
        <taxon>Eukaryota</taxon>
        <taxon>Metazoa</taxon>
        <taxon>Ecdysozoa</taxon>
        <taxon>Nematoda</taxon>
        <taxon>Chromadorea</taxon>
        <taxon>Rhabditida</taxon>
        <taxon>Rhabditina</taxon>
        <taxon>Rhabditomorpha</taxon>
        <taxon>Strongyloidea</taxon>
        <taxon>Trichostrongylidae</taxon>
        <taxon>Teladorsagia</taxon>
    </lineage>
</organism>
<dbReference type="PANTHER" id="PTHR37984:SF5">
    <property type="entry name" value="PROTEIN NYNRIN-LIKE"/>
    <property type="match status" value="1"/>
</dbReference>
<protein>
    <recommendedName>
        <fullName evidence="1">RNA-directed DNA polymerase</fullName>
        <ecNumber evidence="1">2.7.7.49</ecNumber>
    </recommendedName>
</protein>
<dbReference type="InterPro" id="IPR050951">
    <property type="entry name" value="Retrovirus_Pol_polyprotein"/>
</dbReference>
<feature type="non-terminal residue" evidence="3">
    <location>
        <position position="252"/>
    </location>
</feature>
<dbReference type="EMBL" id="KZ395747">
    <property type="protein sequence ID" value="PIO54519.1"/>
    <property type="molecule type" value="Genomic_DNA"/>
</dbReference>
<dbReference type="Proteomes" id="UP000230423">
    <property type="component" value="Unassembled WGS sequence"/>
</dbReference>
<evidence type="ECO:0000313" key="3">
    <source>
        <dbReference type="EMBL" id="PIO54519.1"/>
    </source>
</evidence>
<dbReference type="Gene3D" id="1.10.340.70">
    <property type="match status" value="1"/>
</dbReference>
<feature type="domain" description="Integrase zinc-binding" evidence="2">
    <location>
        <begin position="174"/>
        <end position="233"/>
    </location>
</feature>
<dbReference type="Pfam" id="PF17921">
    <property type="entry name" value="Integrase_H2C2"/>
    <property type="match status" value="1"/>
</dbReference>
<proteinExistence type="predicted"/>
<dbReference type="GO" id="GO:0003964">
    <property type="term" value="F:RNA-directed DNA polymerase activity"/>
    <property type="evidence" value="ECO:0007669"/>
    <property type="project" value="UniProtKB-EC"/>
</dbReference>
<gene>
    <name evidence="3" type="ORF">TELCIR_24117</name>
</gene>
<evidence type="ECO:0000313" key="4">
    <source>
        <dbReference type="Proteomes" id="UP000230423"/>
    </source>
</evidence>
<dbReference type="PANTHER" id="PTHR37984">
    <property type="entry name" value="PROTEIN CBG26694"/>
    <property type="match status" value="1"/>
</dbReference>
<reference evidence="3 4" key="1">
    <citation type="submission" date="2015-09" db="EMBL/GenBank/DDBJ databases">
        <title>Draft genome of the parasitic nematode Teladorsagia circumcincta isolate WARC Sus (inbred).</title>
        <authorList>
            <person name="Mitreva M."/>
        </authorList>
    </citation>
    <scope>NUCLEOTIDE SEQUENCE [LARGE SCALE GENOMIC DNA]</scope>
    <source>
        <strain evidence="3 4">S</strain>
    </source>
</reference>
<sequence length="252" mass="28129">RDDDGGGAECGSKRTVLERIDTPADGCSVPTSGSTSTLRIDATLCSQYHKGSSNVIADHLSRSVDPKNRFHDDSPETDDIVDFPRCLLHNAVPSPNDSRLLPPIYIRPYDALLAQKQDPFCSALMHFLDTGSFPLDASADLLKICSMYLDQCIKKNGCLYYVGPNSSRRPAIVVPQKLREPICIALHESATAGGHFNWKKTLAKVSRRFFWPSMREDIFKFVRSCDACQRKRPHPQTRKQLIPIHAGAIFDK</sequence>
<evidence type="ECO:0000259" key="2">
    <source>
        <dbReference type="Pfam" id="PF17921"/>
    </source>
</evidence>
<dbReference type="FunFam" id="1.10.340.70:FF:000001">
    <property type="entry name" value="Retrovirus-related Pol polyprotein from transposon gypsy-like Protein"/>
    <property type="match status" value="1"/>
</dbReference>
<accession>A0A2G9T982</accession>
<name>A0A2G9T982_TELCI</name>
<dbReference type="EC" id="2.7.7.49" evidence="1"/>
<feature type="non-terminal residue" evidence="3">
    <location>
        <position position="1"/>
    </location>
</feature>
<evidence type="ECO:0000256" key="1">
    <source>
        <dbReference type="ARBA" id="ARBA00012493"/>
    </source>
</evidence>
<keyword evidence="4" id="KW-1185">Reference proteome</keyword>
<dbReference type="InterPro" id="IPR041588">
    <property type="entry name" value="Integrase_H2C2"/>
</dbReference>
<dbReference type="AlphaFoldDB" id="A0A2G9T982"/>